<evidence type="ECO:0008006" key="11">
    <source>
        <dbReference type="Google" id="ProtNLM"/>
    </source>
</evidence>
<feature type="binding site" evidence="6">
    <location>
        <position position="42"/>
    </location>
    <ligand>
        <name>Na(+)</name>
        <dbReference type="ChEBI" id="CHEBI:29101"/>
        <label>1</label>
    </ligand>
</feature>
<feature type="transmembrane region" description="Helical" evidence="7">
    <location>
        <begin position="462"/>
        <end position="481"/>
    </location>
</feature>
<keyword evidence="2" id="KW-0813">Transport</keyword>
<feature type="transmembrane region" description="Helical" evidence="7">
    <location>
        <begin position="62"/>
        <end position="88"/>
    </location>
</feature>
<evidence type="ECO:0000313" key="8">
    <source>
        <dbReference type="EMBL" id="ELU04952.1"/>
    </source>
</evidence>
<feature type="binding site" evidence="6">
    <location>
        <position position="41"/>
    </location>
    <ligand>
        <name>Na(+)</name>
        <dbReference type="ChEBI" id="CHEBI:29101"/>
        <label>1</label>
    </ligand>
</feature>
<evidence type="ECO:0000256" key="2">
    <source>
        <dbReference type="ARBA" id="ARBA00022448"/>
    </source>
</evidence>
<feature type="transmembrane region" description="Helical" evidence="7">
    <location>
        <begin position="422"/>
        <end position="441"/>
    </location>
</feature>
<dbReference type="HOGENOM" id="CLU_006855_9_1_1"/>
<feature type="binding site" evidence="6">
    <location>
        <position position="258"/>
    </location>
    <ligand>
        <name>Na(+)</name>
        <dbReference type="ChEBI" id="CHEBI:29101"/>
        <label>1</label>
    </ligand>
</feature>
<feature type="transmembrane region" description="Helical" evidence="7">
    <location>
        <begin position="343"/>
        <end position="364"/>
    </location>
</feature>
<keyword evidence="5 7" id="KW-0472">Membrane</keyword>
<dbReference type="GO" id="GO:0006865">
    <property type="term" value="P:amino acid transport"/>
    <property type="evidence" value="ECO:0007669"/>
    <property type="project" value="TreeGrafter"/>
</dbReference>
<dbReference type="GO" id="GO:0046872">
    <property type="term" value="F:metal ion binding"/>
    <property type="evidence" value="ECO:0007669"/>
    <property type="project" value="UniProtKB-KW"/>
</dbReference>
<evidence type="ECO:0000256" key="7">
    <source>
        <dbReference type="SAM" id="Phobius"/>
    </source>
</evidence>
<dbReference type="PROSITE" id="PS50267">
    <property type="entry name" value="NA_NEUROTRAN_SYMP_3"/>
    <property type="match status" value="1"/>
</dbReference>
<evidence type="ECO:0000256" key="4">
    <source>
        <dbReference type="ARBA" id="ARBA00022989"/>
    </source>
</evidence>
<feature type="transmembrane region" description="Helical" evidence="7">
    <location>
        <begin position="284"/>
        <end position="309"/>
    </location>
</feature>
<dbReference type="InterPro" id="IPR037272">
    <property type="entry name" value="SNS_sf"/>
</dbReference>
<proteinExistence type="predicted"/>
<dbReference type="OrthoDB" id="6581954at2759"/>
<keyword evidence="6" id="KW-0479">Metal-binding</keyword>
<dbReference type="PRINTS" id="PR00176">
    <property type="entry name" value="NANEUSMPORT"/>
</dbReference>
<evidence type="ECO:0000256" key="3">
    <source>
        <dbReference type="ARBA" id="ARBA00022692"/>
    </source>
</evidence>
<evidence type="ECO:0000256" key="5">
    <source>
        <dbReference type="ARBA" id="ARBA00023136"/>
    </source>
</evidence>
<dbReference type="Proteomes" id="UP000014760">
    <property type="component" value="Unassembled WGS sequence"/>
</dbReference>
<reference evidence="10" key="1">
    <citation type="submission" date="2012-12" db="EMBL/GenBank/DDBJ databases">
        <authorList>
            <person name="Hellsten U."/>
            <person name="Grimwood J."/>
            <person name="Chapman J.A."/>
            <person name="Shapiro H."/>
            <person name="Aerts A."/>
            <person name="Otillar R.P."/>
            <person name="Terry A.Y."/>
            <person name="Boore J.L."/>
            <person name="Simakov O."/>
            <person name="Marletaz F."/>
            <person name="Cho S.-J."/>
            <person name="Edsinger-Gonzales E."/>
            <person name="Havlak P."/>
            <person name="Kuo D.-H."/>
            <person name="Larsson T."/>
            <person name="Lv J."/>
            <person name="Arendt D."/>
            <person name="Savage R."/>
            <person name="Osoegawa K."/>
            <person name="de Jong P."/>
            <person name="Lindberg D.R."/>
            <person name="Seaver E.C."/>
            <person name="Weisblat D.A."/>
            <person name="Putnam N.H."/>
            <person name="Grigoriev I.V."/>
            <person name="Rokhsar D.S."/>
        </authorList>
    </citation>
    <scope>NUCLEOTIDE SEQUENCE</scope>
    <source>
        <strain evidence="10">I ESC-2004</strain>
    </source>
</reference>
<accession>R7ULY8</accession>
<protein>
    <recommendedName>
        <fullName evidence="11">Transporter</fullName>
    </recommendedName>
</protein>
<dbReference type="PANTHER" id="PTHR11616">
    <property type="entry name" value="SODIUM/CHLORIDE DEPENDENT TRANSPORTER"/>
    <property type="match status" value="1"/>
</dbReference>
<evidence type="ECO:0000256" key="6">
    <source>
        <dbReference type="PIRSR" id="PIRSR600175-1"/>
    </source>
</evidence>
<dbReference type="EnsemblMetazoa" id="CapteT166299">
    <property type="protein sequence ID" value="CapteP166299"/>
    <property type="gene ID" value="CapteG166299"/>
</dbReference>
<dbReference type="EMBL" id="AMQN01007988">
    <property type="status" value="NOT_ANNOTATED_CDS"/>
    <property type="molecule type" value="Genomic_DNA"/>
</dbReference>
<organism evidence="8">
    <name type="scientific">Capitella teleta</name>
    <name type="common">Polychaete worm</name>
    <dbReference type="NCBI Taxonomy" id="283909"/>
    <lineage>
        <taxon>Eukaryota</taxon>
        <taxon>Metazoa</taxon>
        <taxon>Spiralia</taxon>
        <taxon>Lophotrochozoa</taxon>
        <taxon>Annelida</taxon>
        <taxon>Polychaeta</taxon>
        <taxon>Sedentaria</taxon>
        <taxon>Scolecida</taxon>
        <taxon>Capitellidae</taxon>
        <taxon>Capitella</taxon>
    </lineage>
</organism>
<feature type="transmembrane region" description="Helical" evidence="7">
    <location>
        <begin position="385"/>
        <end position="402"/>
    </location>
</feature>
<dbReference type="OMA" id="WNTIECK"/>
<evidence type="ECO:0000313" key="10">
    <source>
        <dbReference type="Proteomes" id="UP000014760"/>
    </source>
</evidence>
<keyword evidence="4 7" id="KW-1133">Transmembrane helix</keyword>
<reference evidence="9" key="3">
    <citation type="submission" date="2015-06" db="UniProtKB">
        <authorList>
            <consortium name="EnsemblMetazoa"/>
        </authorList>
    </citation>
    <scope>IDENTIFICATION</scope>
</reference>
<sequence>MREKRIRHQSTSSFVGDDDENQIRGNWTGRLDFLMSCMSYAVGLGNVWRYPFKCYENGGGAFVFPFLIMLVFTGIPLKMISVCSFTACRVQGQSSQMMSCNQQNGTWMNNTCLSGLIENSTSDDIISINGINYVAMANGKVANVTYKSPSDEYFQYARYVLDISEGIEDVGGIRWQIALCLLLAWTVACICMIKGIKSSGKVVYFTAIFPYIVLTILLIRGVTLPGSVNGIMYYITPQWDKLLTAKVWGDAAIQIFYSLSAAWGGLITLSSYNKFNNNCLRDTYIVCVGDALASLFAGLVIFAIVGYMAHELDITIDKAATGGAGLAFIAYPEVVTRLPASPLWAILFFLMLITLGLGTMLANINTVHTTILDNFPDLLRVGKRPSYVMVGVCSLGFIMGLPMCTRGGIYIVELFDDYCSTYSVNCIAITELVALGWIYGFDRLRADIKLMIGQEISIVWKYAWQYVSPIAILGITVFTISDFKPTTYETYVFPVWAELVGLFLGLTSFFAMPLTAIWKVMTVEDKSMTYLQRVKFLCKPTDDWGPQCGAIPSKKTKVANDDVRNSVV</sequence>
<dbReference type="InterPro" id="IPR000175">
    <property type="entry name" value="Na/ntran_symport"/>
</dbReference>
<reference evidence="8 10" key="2">
    <citation type="journal article" date="2013" name="Nature">
        <title>Insights into bilaterian evolution from three spiralian genomes.</title>
        <authorList>
            <person name="Simakov O."/>
            <person name="Marletaz F."/>
            <person name="Cho S.J."/>
            <person name="Edsinger-Gonzales E."/>
            <person name="Havlak P."/>
            <person name="Hellsten U."/>
            <person name="Kuo D.H."/>
            <person name="Larsson T."/>
            <person name="Lv J."/>
            <person name="Arendt D."/>
            <person name="Savage R."/>
            <person name="Osoegawa K."/>
            <person name="de Jong P."/>
            <person name="Grimwood J."/>
            <person name="Chapman J.A."/>
            <person name="Shapiro H."/>
            <person name="Aerts A."/>
            <person name="Otillar R.P."/>
            <person name="Terry A.Y."/>
            <person name="Boore J.L."/>
            <person name="Grigoriev I.V."/>
            <person name="Lindberg D.R."/>
            <person name="Seaver E.C."/>
            <person name="Weisblat D.A."/>
            <person name="Putnam N.H."/>
            <person name="Rokhsar D.S."/>
        </authorList>
    </citation>
    <scope>NUCLEOTIDE SEQUENCE</scope>
    <source>
        <strain evidence="8 10">I ESC-2004</strain>
    </source>
</reference>
<keyword evidence="10" id="KW-1185">Reference proteome</keyword>
<dbReference type="AlphaFoldDB" id="R7ULY8"/>
<feature type="binding site" evidence="6">
    <location>
        <position position="46"/>
    </location>
    <ligand>
        <name>Na(+)</name>
        <dbReference type="ChEBI" id="CHEBI:29101"/>
        <label>1</label>
    </ligand>
</feature>
<dbReference type="GO" id="GO:0005886">
    <property type="term" value="C:plasma membrane"/>
    <property type="evidence" value="ECO:0007669"/>
    <property type="project" value="TreeGrafter"/>
</dbReference>
<feature type="transmembrane region" description="Helical" evidence="7">
    <location>
        <begin position="251"/>
        <end position="272"/>
    </location>
</feature>
<dbReference type="Pfam" id="PF00209">
    <property type="entry name" value="SNF"/>
    <property type="match status" value="2"/>
</dbReference>
<feature type="binding site" evidence="6">
    <location>
        <position position="355"/>
    </location>
    <ligand>
        <name>Na(+)</name>
        <dbReference type="ChEBI" id="CHEBI:29101"/>
        <label>1</label>
    </ligand>
</feature>
<dbReference type="SUPFAM" id="SSF161070">
    <property type="entry name" value="SNF-like"/>
    <property type="match status" value="1"/>
</dbReference>
<comment type="subcellular location">
    <subcellularLocation>
        <location evidence="1">Membrane</location>
        <topology evidence="1">Multi-pass membrane protein</topology>
    </subcellularLocation>
</comment>
<evidence type="ECO:0000313" key="9">
    <source>
        <dbReference type="EnsemblMetazoa" id="CapteP166299"/>
    </source>
</evidence>
<keyword evidence="6" id="KW-0915">Sodium</keyword>
<feature type="transmembrane region" description="Helical" evidence="7">
    <location>
        <begin position="493"/>
        <end position="518"/>
    </location>
</feature>
<name>R7ULY8_CAPTE</name>
<dbReference type="PANTHER" id="PTHR11616:SF240">
    <property type="entry name" value="BLOATED TUBULES, ISOFORM B-RELATED"/>
    <property type="match status" value="1"/>
</dbReference>
<gene>
    <name evidence="8" type="ORF">CAPTEDRAFT_166299</name>
</gene>
<dbReference type="EMBL" id="KB301925">
    <property type="protein sequence ID" value="ELU04952.1"/>
    <property type="molecule type" value="Genomic_DNA"/>
</dbReference>
<dbReference type="EMBL" id="AMQN01007987">
    <property type="status" value="NOT_ANNOTATED_CDS"/>
    <property type="molecule type" value="Genomic_DNA"/>
</dbReference>
<keyword evidence="3 7" id="KW-0812">Transmembrane</keyword>
<feature type="transmembrane region" description="Helical" evidence="7">
    <location>
        <begin position="202"/>
        <end position="222"/>
    </location>
</feature>
<evidence type="ECO:0000256" key="1">
    <source>
        <dbReference type="ARBA" id="ARBA00004141"/>
    </source>
</evidence>
<dbReference type="GO" id="GO:0035725">
    <property type="term" value="P:sodium ion transmembrane transport"/>
    <property type="evidence" value="ECO:0007669"/>
    <property type="project" value="TreeGrafter"/>
</dbReference>